<dbReference type="EMBL" id="BK014841">
    <property type="protein sequence ID" value="DAD78267.1"/>
    <property type="molecule type" value="Genomic_DNA"/>
</dbReference>
<dbReference type="SUPFAM" id="SSF56300">
    <property type="entry name" value="Metallo-dependent phosphatases"/>
    <property type="match status" value="1"/>
</dbReference>
<sequence>MELLRNGLKLVVVQGLDDSEGSVNVPVKLVHNLDDEYINFTEQVHIRYVNSRKIFEEILPSKDSGFYILGKVFVESGPIQLAVHLINGGIERVTNELQFVVKKAPNGKTLVDPSKFSWQQLVDQYVNAKLETFADKADMNEFKNGINANLTNQDKKITDLQTSTKFGLDSQSTKINDITSTQNSKIAILESRMSTFTSLKEGSTTGDAELIDARIGADGTKYTSTGESIRLQVGQLNKGIVNLEDTVLHYKNGKNLFPYYKRFDGIYIDNTNGAEVYYSGWFASDFIEIEANTDYQIFYIAKDNNKYRIGCYYAYYNSNKVYISGGISDSDYNIHTPINAKYIRVSFGDSKDFRKFVFGKKSDFESIKYDTFEYPNQVLNVNDVINVYGTGFILPFSASDGKFKVEVDTSFVIYYILRDGKQNVISIPKGTVYLVSPHNSLVIDSDINAVVEKPRNRVVPSDVLLLETGEYDNNYKRYFKGYFVDRVTVQTSYEEYDMNNVRKSYVRTVDDKMVDVIKDNQSDFSFIIGTDMHIVTSSVDGSRPVLNVINRIQDRVHCNAVLNLGDIVMTGKPSTQEAYYSLQEVVGKTAEKENAYYVVGNHDYNHRSDFSAIGQEKSWVLPYIDVYRILGKQHENDVVWGSKERMYYYKDFVEHKIRMIFLNTLDRPEVWENVDGVQKEKYTWLMNVISAKQVDWLVDVALDFSDKADKSEWSVIICSHVTPSATAEWNDAPLYNAVVLREISEAFVSGGVKTPSFTDTTFDGWSSYNRKVDFTSQGTMNLIGWFSGHTHIDSLSKLNGVNYVNTVCGYPYNVQDSQSMKNYTMTDGTYTEFGIDVCSLNKAERKVTLHRFGVGADRVITY</sequence>
<dbReference type="InterPro" id="IPR004843">
    <property type="entry name" value="Calcineurin-like_PHP"/>
</dbReference>
<proteinExistence type="predicted"/>
<feature type="domain" description="Calcineurin-like phosphoesterase" evidence="1">
    <location>
        <begin position="528"/>
        <end position="791"/>
    </location>
</feature>
<dbReference type="InterPro" id="IPR029052">
    <property type="entry name" value="Metallo-depent_PP-like"/>
</dbReference>
<dbReference type="InterPro" id="IPR051918">
    <property type="entry name" value="STPP_CPPED1"/>
</dbReference>
<protein>
    <recommendedName>
        <fullName evidence="1">Calcineurin-like phosphoesterase domain-containing protein</fullName>
    </recommendedName>
</protein>
<evidence type="ECO:0000259" key="1">
    <source>
        <dbReference type="Pfam" id="PF00149"/>
    </source>
</evidence>
<reference evidence="2" key="1">
    <citation type="journal article" date="2021" name="Proc. Natl. Acad. Sci. U.S.A.">
        <title>A Catalog of Tens of Thousands of Viruses from Human Metagenomes Reveals Hidden Associations with Chronic Diseases.</title>
        <authorList>
            <person name="Tisza M.J."/>
            <person name="Buck C.B."/>
        </authorList>
    </citation>
    <scope>NUCLEOTIDE SEQUENCE</scope>
    <source>
        <strain evidence="2">CtzVd36</strain>
    </source>
</reference>
<dbReference type="Pfam" id="PF00149">
    <property type="entry name" value="Metallophos"/>
    <property type="match status" value="1"/>
</dbReference>
<dbReference type="PANTHER" id="PTHR43143">
    <property type="entry name" value="METALLOPHOSPHOESTERASE, CALCINEURIN SUPERFAMILY"/>
    <property type="match status" value="1"/>
</dbReference>
<evidence type="ECO:0000313" key="2">
    <source>
        <dbReference type="EMBL" id="DAD78267.1"/>
    </source>
</evidence>
<name>A0A8S5M8I3_9CAUD</name>
<dbReference type="Gene3D" id="3.60.21.10">
    <property type="match status" value="1"/>
</dbReference>
<accession>A0A8S5M8I3</accession>
<dbReference type="GO" id="GO:0016787">
    <property type="term" value="F:hydrolase activity"/>
    <property type="evidence" value="ECO:0007669"/>
    <property type="project" value="InterPro"/>
</dbReference>
<dbReference type="PANTHER" id="PTHR43143:SF1">
    <property type="entry name" value="SERINE_THREONINE-PROTEIN PHOSPHATASE CPPED1"/>
    <property type="match status" value="1"/>
</dbReference>
<organism evidence="2">
    <name type="scientific">Siphoviridae sp. ctzVd36</name>
    <dbReference type="NCBI Taxonomy" id="2826530"/>
    <lineage>
        <taxon>Viruses</taxon>
        <taxon>Duplodnaviria</taxon>
        <taxon>Heunggongvirae</taxon>
        <taxon>Uroviricota</taxon>
        <taxon>Caudoviricetes</taxon>
    </lineage>
</organism>